<reference evidence="1 2" key="1">
    <citation type="journal article" date="2014" name="PLoS Genet.">
        <title>Phylogenetically driven sequencing of extremely halophilic archaea reveals strategies for static and dynamic osmo-response.</title>
        <authorList>
            <person name="Becker E.A."/>
            <person name="Seitzer P.M."/>
            <person name="Tritt A."/>
            <person name="Larsen D."/>
            <person name="Krusor M."/>
            <person name="Yao A.I."/>
            <person name="Wu D."/>
            <person name="Madern D."/>
            <person name="Eisen J.A."/>
            <person name="Darling A.E."/>
            <person name="Facciotti M.T."/>
        </authorList>
    </citation>
    <scope>NUCLEOTIDE SEQUENCE [LARGE SCALE GENOMIC DNA]</scope>
    <source>
        <strain evidence="1 2">SP2</strain>
    </source>
</reference>
<dbReference type="EMBL" id="AOIC01000060">
    <property type="protein sequence ID" value="ELY69683.1"/>
    <property type="molecule type" value="Genomic_DNA"/>
</dbReference>
<dbReference type="AlphaFoldDB" id="L9Y9U0"/>
<evidence type="ECO:0000313" key="1">
    <source>
        <dbReference type="EMBL" id="ELY69683.1"/>
    </source>
</evidence>
<organism evidence="1 2">
    <name type="scientific">Natronobacterium gregoryi (strain ATCC 43098 / DSM 3393 / CCM 3738 / CIP 104747 / IAM 13177 / JCM 8860 / NBRC 102187 / NCIMB 2189 / SP2)</name>
    <dbReference type="NCBI Taxonomy" id="797304"/>
    <lineage>
        <taxon>Archaea</taxon>
        <taxon>Methanobacteriati</taxon>
        <taxon>Methanobacteriota</taxon>
        <taxon>Stenosarchaea group</taxon>
        <taxon>Halobacteria</taxon>
        <taxon>Halobacteriales</taxon>
        <taxon>Natrialbaceae</taxon>
        <taxon>Natronobacterium</taxon>
    </lineage>
</organism>
<sequence>MQYRLLQALVRYRSDHFRDSVFDRNRSKLATECDRILAKCTLVGRHRHLVRIQFGDETRASSTLC</sequence>
<dbReference type="Proteomes" id="UP000011613">
    <property type="component" value="Unassembled WGS sequence"/>
</dbReference>
<comment type="caution">
    <text evidence="1">The sequence shown here is derived from an EMBL/GenBank/DDBJ whole genome shotgun (WGS) entry which is preliminary data.</text>
</comment>
<gene>
    <name evidence="1" type="ORF">C490_07426</name>
</gene>
<proteinExistence type="predicted"/>
<accession>L9Y9U0</accession>
<name>L9Y9U0_NATGS</name>
<protein>
    <submittedName>
        <fullName evidence="1">Uncharacterized protein</fullName>
    </submittedName>
</protein>
<evidence type="ECO:0000313" key="2">
    <source>
        <dbReference type="Proteomes" id="UP000011613"/>
    </source>
</evidence>